<dbReference type="Proteomes" id="UP000735302">
    <property type="component" value="Unassembled WGS sequence"/>
</dbReference>
<organism evidence="1 2">
    <name type="scientific">Plakobranchus ocellatus</name>
    <dbReference type="NCBI Taxonomy" id="259542"/>
    <lineage>
        <taxon>Eukaryota</taxon>
        <taxon>Metazoa</taxon>
        <taxon>Spiralia</taxon>
        <taxon>Lophotrochozoa</taxon>
        <taxon>Mollusca</taxon>
        <taxon>Gastropoda</taxon>
        <taxon>Heterobranchia</taxon>
        <taxon>Euthyneura</taxon>
        <taxon>Panpulmonata</taxon>
        <taxon>Sacoglossa</taxon>
        <taxon>Placobranchoidea</taxon>
        <taxon>Plakobranchidae</taxon>
        <taxon>Plakobranchus</taxon>
    </lineage>
</organism>
<keyword evidence="2" id="KW-1185">Reference proteome</keyword>
<name>A0AAV3ZVV9_9GAST</name>
<protein>
    <submittedName>
        <fullName evidence="1">Zinc finger protein</fullName>
    </submittedName>
</protein>
<sequence length="97" mass="10798">MSVARDSIIGTHQGIRRTIDKVLSNFNSLGVDIDVAKYSRSFDACHQTVPTGSPDCYAFQAMAIDIIKRGKVQILALDYNIRYAKAILYERLMPFGG</sequence>
<dbReference type="EMBL" id="BLXT01002861">
    <property type="protein sequence ID" value="GFN98665.1"/>
    <property type="molecule type" value="Genomic_DNA"/>
</dbReference>
<dbReference type="AlphaFoldDB" id="A0AAV3ZVV9"/>
<accession>A0AAV3ZVV9</accession>
<evidence type="ECO:0000313" key="1">
    <source>
        <dbReference type="EMBL" id="GFN98665.1"/>
    </source>
</evidence>
<reference evidence="1 2" key="1">
    <citation type="journal article" date="2021" name="Elife">
        <title>Chloroplast acquisition without the gene transfer in kleptoplastic sea slugs, Plakobranchus ocellatus.</title>
        <authorList>
            <person name="Maeda T."/>
            <person name="Takahashi S."/>
            <person name="Yoshida T."/>
            <person name="Shimamura S."/>
            <person name="Takaki Y."/>
            <person name="Nagai Y."/>
            <person name="Toyoda A."/>
            <person name="Suzuki Y."/>
            <person name="Arimoto A."/>
            <person name="Ishii H."/>
            <person name="Satoh N."/>
            <person name="Nishiyama T."/>
            <person name="Hasebe M."/>
            <person name="Maruyama T."/>
            <person name="Minagawa J."/>
            <person name="Obokata J."/>
            <person name="Shigenobu S."/>
        </authorList>
    </citation>
    <scope>NUCLEOTIDE SEQUENCE [LARGE SCALE GENOMIC DNA]</scope>
</reference>
<gene>
    <name evidence="1" type="ORF">PoB_002517100</name>
</gene>
<evidence type="ECO:0000313" key="2">
    <source>
        <dbReference type="Proteomes" id="UP000735302"/>
    </source>
</evidence>
<proteinExistence type="predicted"/>
<comment type="caution">
    <text evidence="1">The sequence shown here is derived from an EMBL/GenBank/DDBJ whole genome shotgun (WGS) entry which is preliminary data.</text>
</comment>